<protein>
    <submittedName>
        <fullName evidence="1">Unnamed protein product</fullName>
    </submittedName>
</protein>
<comment type="caution">
    <text evidence="1">The sequence shown here is derived from an EMBL/GenBank/DDBJ whole genome shotgun (WGS) entry which is preliminary data.</text>
</comment>
<dbReference type="EMBL" id="BSXV01006840">
    <property type="protein sequence ID" value="GMF04308.1"/>
    <property type="molecule type" value="Genomic_DNA"/>
</dbReference>
<keyword evidence="2" id="KW-1185">Reference proteome</keyword>
<sequence>MSGAPGNKISSWSTAPPDRGSFPLDHFGDCTEQMKKYLNCLKIVRNDNAPNCRLLAKDYLECRMQHELMDRVSWDRLGLPDDKPAKDSKDSKTNSTTKN</sequence>
<name>A0ACB5U914_CANBO</name>
<reference evidence="1" key="1">
    <citation type="submission" date="2023-04" db="EMBL/GenBank/DDBJ databases">
        <title>Candida boidinii NBRC 1967.</title>
        <authorList>
            <person name="Ichikawa N."/>
            <person name="Sato H."/>
            <person name="Tonouchi N."/>
        </authorList>
    </citation>
    <scope>NUCLEOTIDE SEQUENCE</scope>
    <source>
        <strain evidence="1">NBRC 1967</strain>
    </source>
</reference>
<accession>A0ACB5U914</accession>
<organism evidence="1 2">
    <name type="scientific">Candida boidinii</name>
    <name type="common">Yeast</name>
    <dbReference type="NCBI Taxonomy" id="5477"/>
    <lineage>
        <taxon>Eukaryota</taxon>
        <taxon>Fungi</taxon>
        <taxon>Dikarya</taxon>
        <taxon>Ascomycota</taxon>
        <taxon>Saccharomycotina</taxon>
        <taxon>Pichiomycetes</taxon>
        <taxon>Pichiales</taxon>
        <taxon>Pichiaceae</taxon>
        <taxon>Ogataea</taxon>
        <taxon>Ogataea/Candida clade</taxon>
    </lineage>
</organism>
<proteinExistence type="predicted"/>
<evidence type="ECO:0000313" key="2">
    <source>
        <dbReference type="Proteomes" id="UP001165101"/>
    </source>
</evidence>
<dbReference type="Proteomes" id="UP001165101">
    <property type="component" value="Unassembled WGS sequence"/>
</dbReference>
<evidence type="ECO:0000313" key="1">
    <source>
        <dbReference type="EMBL" id="GMF04308.1"/>
    </source>
</evidence>
<gene>
    <name evidence="1" type="ORF">Cboi01_000647100</name>
</gene>